<organism evidence="19 20">
    <name type="scientific">Craurococcus roseus</name>
    <dbReference type="NCBI Taxonomy" id="77585"/>
    <lineage>
        <taxon>Bacteria</taxon>
        <taxon>Pseudomonadati</taxon>
        <taxon>Pseudomonadota</taxon>
        <taxon>Alphaproteobacteria</taxon>
        <taxon>Acetobacterales</taxon>
        <taxon>Acetobacteraceae</taxon>
        <taxon>Craurococcus</taxon>
    </lineage>
</organism>
<sequence length="704" mass="75905">MGVLRSVLLTGSALAVLAFGTAAAQQALRNPAAHVDEAAIRANAATGREWPSYGLNHSENRFSPLRGVSAQNVDRLGLAWSHDLGSRRGVQATPVVVGGVMYVTASWSVVHAVDARTGAPLWTFDPEVPREHGEKGCCDVVNRGVAVHRGKVYVASYDGRLFALDAATGKPVWQKDTIADRSRPYTITGAPRVLAGNVVIGNGGAEYGVRGYLTAYDAETGEQRWRWFSVPGDPSKPPEDESMARAMRTWDPAGKWWEAGGGGTMWDTMAYDPELNLMYVGTGNGSPWNRNLRSPAGGDNLYLSSIVALDPRTGEYKWHYQETPGDHWDFTATQPMILADLTIDGRPRKVVLHAPKNGFFFVIDRTNGDFISARNFTEVNWATGFDPEGRPIENPAARNTDQPFEAIPTAYGARNWHPMSFNPQTGLVYMPVHGVPMTLTPDQGWRMNANLPGRLQSASGWNLGFLVNAVEPKAKPFGRLVAWDPVKQIEVWGQAYDSPWNGGTLTTAGDLVFQGTADGRFVAYHARDGRKLWETPVGSGAVAAPSTYEIDGEQYVSIAVGWGGVYGIVQRATERVSPGRVYTFKVGGTAAMPAAVQAERRPLVQGIAYDKADVEPGTGLYVANCAACHGVPGVNSGGNVPNLGYSTRETLENLPHLVLTGAFLGNGMPNFAGRLDEAQVKQIRAFILATADTARTAQAAGAPR</sequence>
<evidence type="ECO:0000313" key="20">
    <source>
        <dbReference type="Proteomes" id="UP001501588"/>
    </source>
</evidence>
<proteinExistence type="inferred from homology"/>
<keyword evidence="8 16" id="KW-0479">Metal-binding</keyword>
<dbReference type="InterPro" id="IPR018391">
    <property type="entry name" value="PQQ_b-propeller_rpt"/>
</dbReference>
<comment type="caution">
    <text evidence="19">The sequence shown here is derived from an EMBL/GenBank/DDBJ whole genome shotgun (WGS) entry which is preliminary data.</text>
</comment>
<evidence type="ECO:0000256" key="1">
    <source>
        <dbReference type="ARBA" id="ARBA00001913"/>
    </source>
</evidence>
<evidence type="ECO:0000256" key="16">
    <source>
        <dbReference type="PROSITE-ProRule" id="PRU00433"/>
    </source>
</evidence>
<keyword evidence="9 17" id="KW-0732">Signal</keyword>
<evidence type="ECO:0000256" key="7">
    <source>
        <dbReference type="ARBA" id="ARBA00022660"/>
    </source>
</evidence>
<keyword evidence="10" id="KW-0106">Calcium</keyword>
<dbReference type="Gene3D" id="2.140.10.10">
    <property type="entry name" value="Quinoprotein alcohol dehydrogenase-like superfamily"/>
    <property type="match status" value="1"/>
</dbReference>
<evidence type="ECO:0000256" key="12">
    <source>
        <dbReference type="ARBA" id="ARBA00022982"/>
    </source>
</evidence>
<reference evidence="19 20" key="1">
    <citation type="journal article" date="2019" name="Int. J. Syst. Evol. Microbiol.">
        <title>The Global Catalogue of Microorganisms (GCM) 10K type strain sequencing project: providing services to taxonomists for standard genome sequencing and annotation.</title>
        <authorList>
            <consortium name="The Broad Institute Genomics Platform"/>
            <consortium name="The Broad Institute Genome Sequencing Center for Infectious Disease"/>
            <person name="Wu L."/>
            <person name="Ma J."/>
        </authorList>
    </citation>
    <scope>NUCLEOTIDE SEQUENCE [LARGE SCALE GENOMIC DNA]</scope>
    <source>
        <strain evidence="19 20">JCM 9933</strain>
    </source>
</reference>
<dbReference type="Gene3D" id="1.10.760.10">
    <property type="entry name" value="Cytochrome c-like domain"/>
    <property type="match status" value="1"/>
</dbReference>
<keyword evidence="15" id="KW-1015">Disulfide bond</keyword>
<dbReference type="PROSITE" id="PS51007">
    <property type="entry name" value="CYTC"/>
    <property type="match status" value="1"/>
</dbReference>
<dbReference type="SUPFAM" id="SSF46626">
    <property type="entry name" value="Cytochrome c"/>
    <property type="match status" value="1"/>
</dbReference>
<name>A0ABN1EHG4_9PROT</name>
<dbReference type="SMART" id="SM00564">
    <property type="entry name" value="PQQ"/>
    <property type="match status" value="5"/>
</dbReference>
<keyword evidence="14 16" id="KW-0408">Iron</keyword>
<dbReference type="NCBIfam" id="TIGR03075">
    <property type="entry name" value="PQQ_enz_alc_DH"/>
    <property type="match status" value="1"/>
</dbReference>
<evidence type="ECO:0000259" key="18">
    <source>
        <dbReference type="PROSITE" id="PS51007"/>
    </source>
</evidence>
<feature type="domain" description="Cytochrome c" evidence="18">
    <location>
        <begin position="612"/>
        <end position="691"/>
    </location>
</feature>
<keyword evidence="6 16" id="KW-0349">Heme</keyword>
<evidence type="ECO:0000256" key="6">
    <source>
        <dbReference type="ARBA" id="ARBA00022617"/>
    </source>
</evidence>
<dbReference type="InterPro" id="IPR002372">
    <property type="entry name" value="PQQ_rpt_dom"/>
</dbReference>
<evidence type="ECO:0000256" key="2">
    <source>
        <dbReference type="ARBA" id="ARBA00001926"/>
    </source>
</evidence>
<evidence type="ECO:0000256" key="14">
    <source>
        <dbReference type="ARBA" id="ARBA00023004"/>
    </source>
</evidence>
<feature type="chain" id="PRO_5046883969" evidence="17">
    <location>
        <begin position="25"/>
        <end position="704"/>
    </location>
</feature>
<dbReference type="CDD" id="cd10279">
    <property type="entry name" value="PQQ_ADH_II"/>
    <property type="match status" value="1"/>
</dbReference>
<dbReference type="InterPro" id="IPR009056">
    <property type="entry name" value="Cyt_c-like_dom"/>
</dbReference>
<keyword evidence="5" id="KW-0813">Transport</keyword>
<comment type="similarity">
    <text evidence="4">Belongs to the bacterial PQQ dehydrogenase family.</text>
</comment>
<dbReference type="PRINTS" id="PR00605">
    <property type="entry name" value="CYTCHROMECIC"/>
</dbReference>
<evidence type="ECO:0000256" key="4">
    <source>
        <dbReference type="ARBA" id="ARBA00008156"/>
    </source>
</evidence>
<evidence type="ECO:0000256" key="15">
    <source>
        <dbReference type="ARBA" id="ARBA00023157"/>
    </source>
</evidence>
<evidence type="ECO:0000256" key="9">
    <source>
        <dbReference type="ARBA" id="ARBA00022729"/>
    </source>
</evidence>
<evidence type="ECO:0000313" key="19">
    <source>
        <dbReference type="EMBL" id="GAA0566655.1"/>
    </source>
</evidence>
<evidence type="ECO:0000256" key="17">
    <source>
        <dbReference type="SAM" id="SignalP"/>
    </source>
</evidence>
<dbReference type="EMBL" id="BAAAFZ010000002">
    <property type="protein sequence ID" value="GAA0566655.1"/>
    <property type="molecule type" value="Genomic_DNA"/>
</dbReference>
<dbReference type="Pfam" id="PF01011">
    <property type="entry name" value="PQQ"/>
    <property type="match status" value="2"/>
</dbReference>
<keyword evidence="20" id="KW-1185">Reference proteome</keyword>
<keyword evidence="12" id="KW-0249">Electron transport</keyword>
<comment type="cofactor">
    <cofactor evidence="1">
        <name>Ca(2+)</name>
        <dbReference type="ChEBI" id="CHEBI:29108"/>
    </cofactor>
</comment>
<dbReference type="PROSITE" id="PS00364">
    <property type="entry name" value="BACTERIAL_PQQ_2"/>
    <property type="match status" value="1"/>
</dbReference>
<protein>
    <submittedName>
        <fullName evidence="19">PQQ-dependent methanol/ethanol family dehydrogenase</fullName>
    </submittedName>
</protein>
<dbReference type="InterPro" id="IPR008168">
    <property type="entry name" value="Cyt_C_IC"/>
</dbReference>
<evidence type="ECO:0000256" key="11">
    <source>
        <dbReference type="ARBA" id="ARBA00022891"/>
    </source>
</evidence>
<comment type="cofactor">
    <cofactor evidence="3">
        <name>pyrroloquinoline quinone</name>
        <dbReference type="ChEBI" id="CHEBI:58442"/>
    </cofactor>
</comment>
<dbReference type="PANTHER" id="PTHR32303">
    <property type="entry name" value="QUINOPROTEIN ALCOHOL DEHYDROGENASE (CYTOCHROME C)"/>
    <property type="match status" value="1"/>
</dbReference>
<keyword evidence="13" id="KW-0560">Oxidoreductase</keyword>
<dbReference type="InterPro" id="IPR017512">
    <property type="entry name" value="PQQ_MeOH/EtOH_DH"/>
</dbReference>
<feature type="signal peptide" evidence="17">
    <location>
        <begin position="1"/>
        <end position="24"/>
    </location>
</feature>
<dbReference type="InterPro" id="IPR001479">
    <property type="entry name" value="Quinoprotein_DH_CS"/>
</dbReference>
<dbReference type="SUPFAM" id="SSF50998">
    <property type="entry name" value="Quinoprotein alcohol dehydrogenase-like"/>
    <property type="match status" value="1"/>
</dbReference>
<dbReference type="RefSeq" id="WP_343893144.1">
    <property type="nucleotide sequence ID" value="NZ_BAAAFZ010000002.1"/>
</dbReference>
<evidence type="ECO:0000256" key="3">
    <source>
        <dbReference type="ARBA" id="ARBA00001931"/>
    </source>
</evidence>
<evidence type="ECO:0000256" key="10">
    <source>
        <dbReference type="ARBA" id="ARBA00022837"/>
    </source>
</evidence>
<dbReference type="InterPro" id="IPR036909">
    <property type="entry name" value="Cyt_c-like_dom_sf"/>
</dbReference>
<dbReference type="Proteomes" id="UP001501588">
    <property type="component" value="Unassembled WGS sequence"/>
</dbReference>
<dbReference type="Pfam" id="PF13442">
    <property type="entry name" value="Cytochrome_CBB3"/>
    <property type="match status" value="1"/>
</dbReference>
<comment type="cofactor">
    <cofactor evidence="2">
        <name>heme c</name>
        <dbReference type="ChEBI" id="CHEBI:61717"/>
    </cofactor>
</comment>
<keyword evidence="7" id="KW-0679">Respiratory chain</keyword>
<evidence type="ECO:0000256" key="13">
    <source>
        <dbReference type="ARBA" id="ARBA00023002"/>
    </source>
</evidence>
<dbReference type="InterPro" id="IPR011047">
    <property type="entry name" value="Quinoprotein_ADH-like_sf"/>
</dbReference>
<evidence type="ECO:0000256" key="8">
    <source>
        <dbReference type="ARBA" id="ARBA00022723"/>
    </source>
</evidence>
<keyword evidence="11" id="KW-0634">PQQ</keyword>
<accession>A0ABN1EHG4</accession>
<evidence type="ECO:0000256" key="5">
    <source>
        <dbReference type="ARBA" id="ARBA00022448"/>
    </source>
</evidence>
<gene>
    <name evidence="19" type="ORF">GCM10009416_00790</name>
</gene>